<feature type="transmembrane region" description="Helical" evidence="1">
    <location>
        <begin position="6"/>
        <end position="24"/>
    </location>
</feature>
<reference evidence="4" key="1">
    <citation type="submission" date="2018-12" db="EMBL/GenBank/DDBJ databases">
        <title>Tengunoibacter tsumagoiensis gen. nov., sp. nov., Dictyobacter kobayashii sp. nov., D. alpinus sp. nov., and D. joshuensis sp. nov. and description of Dictyobacteraceae fam. nov. within the order Ktedonobacterales isolated from Tengu-no-mugimeshi.</title>
        <authorList>
            <person name="Wang C.M."/>
            <person name="Zheng Y."/>
            <person name="Sakai Y."/>
            <person name="Toyoda A."/>
            <person name="Minakuchi Y."/>
            <person name="Abe K."/>
            <person name="Yokota A."/>
            <person name="Yabe S."/>
        </authorList>
    </citation>
    <scope>NUCLEOTIDE SEQUENCE [LARGE SCALE GENOMIC DNA]</scope>
    <source>
        <strain evidence="4">Uno11</strain>
    </source>
</reference>
<sequence>MNIAWPLFFLICGTLFAIMLVLFWHPKLLRTPMRTSSDWERTHPVFRDDDRYWYAGSFYNNPDDPALFVPKRFGFGWTLNFGHPQAKLFLITLLGLLLLLGVALPLMVALFGGGSMHPSGCHTFGCLP</sequence>
<keyword evidence="1" id="KW-0472">Membrane</keyword>
<organism evidence="3 4">
    <name type="scientific">Dictyobacter kobayashii</name>
    <dbReference type="NCBI Taxonomy" id="2014872"/>
    <lineage>
        <taxon>Bacteria</taxon>
        <taxon>Bacillati</taxon>
        <taxon>Chloroflexota</taxon>
        <taxon>Ktedonobacteria</taxon>
        <taxon>Ktedonobacterales</taxon>
        <taxon>Dictyobacteraceae</taxon>
        <taxon>Dictyobacter</taxon>
    </lineage>
</organism>
<keyword evidence="1" id="KW-0812">Transmembrane</keyword>
<accession>A0A402ALE6</accession>
<evidence type="ECO:0000256" key="1">
    <source>
        <dbReference type="SAM" id="Phobius"/>
    </source>
</evidence>
<proteinExistence type="predicted"/>
<feature type="transmembrane region" description="Helical" evidence="1">
    <location>
        <begin position="88"/>
        <end position="111"/>
    </location>
</feature>
<evidence type="ECO:0000313" key="3">
    <source>
        <dbReference type="EMBL" id="GCE19957.1"/>
    </source>
</evidence>
<dbReference type="InterPro" id="IPR043831">
    <property type="entry name" value="DUF5808"/>
</dbReference>
<name>A0A402ALE6_9CHLR</name>
<dbReference type="OrthoDB" id="4558476at2"/>
<gene>
    <name evidence="3" type="ORF">KDK_37570</name>
</gene>
<evidence type="ECO:0000313" key="4">
    <source>
        <dbReference type="Proteomes" id="UP000287188"/>
    </source>
</evidence>
<dbReference type="RefSeq" id="WP_126551730.1">
    <property type="nucleotide sequence ID" value="NZ_BIFS01000001.1"/>
</dbReference>
<evidence type="ECO:0000259" key="2">
    <source>
        <dbReference type="Pfam" id="PF19124"/>
    </source>
</evidence>
<dbReference type="Proteomes" id="UP000287188">
    <property type="component" value="Unassembled WGS sequence"/>
</dbReference>
<keyword evidence="1" id="KW-1133">Transmembrane helix</keyword>
<keyword evidence="4" id="KW-1185">Reference proteome</keyword>
<comment type="caution">
    <text evidence="3">The sequence shown here is derived from an EMBL/GenBank/DDBJ whole genome shotgun (WGS) entry which is preliminary data.</text>
</comment>
<dbReference type="AlphaFoldDB" id="A0A402ALE6"/>
<dbReference type="EMBL" id="BIFS01000001">
    <property type="protein sequence ID" value="GCE19957.1"/>
    <property type="molecule type" value="Genomic_DNA"/>
</dbReference>
<dbReference type="Pfam" id="PF19124">
    <property type="entry name" value="DUF5808"/>
    <property type="match status" value="1"/>
</dbReference>
<protein>
    <recommendedName>
        <fullName evidence="2">DUF5808 domain-containing protein</fullName>
    </recommendedName>
</protein>
<feature type="domain" description="DUF5808" evidence="2">
    <location>
        <begin position="62"/>
        <end position="87"/>
    </location>
</feature>